<evidence type="ECO:0000313" key="1">
    <source>
        <dbReference type="EMBL" id="QCP34393.1"/>
    </source>
</evidence>
<dbReference type="KEGG" id="arf:AR1Y2_0939"/>
<evidence type="ECO:0000313" key="2">
    <source>
        <dbReference type="Proteomes" id="UP000298653"/>
    </source>
</evidence>
<name>A0A4P8IEY5_9FIRM</name>
<keyword evidence="2" id="KW-1185">Reference proteome</keyword>
<proteinExistence type="predicted"/>
<dbReference type="AlphaFoldDB" id="A0A4P8IEY5"/>
<dbReference type="Proteomes" id="UP000298653">
    <property type="component" value="Chromosome"/>
</dbReference>
<gene>
    <name evidence="1" type="ORF">AR1Y2_0939</name>
</gene>
<dbReference type="EMBL" id="CP040058">
    <property type="protein sequence ID" value="QCP34393.1"/>
    <property type="molecule type" value="Genomic_DNA"/>
</dbReference>
<reference evidence="1 2" key="1">
    <citation type="submission" date="2019-05" db="EMBL/GenBank/DDBJ databases">
        <title>Complete genome sequencing of Anaerostipes rhamnosivorans.</title>
        <authorList>
            <person name="Bui T.P.N."/>
            <person name="de Vos W.M."/>
        </authorList>
    </citation>
    <scope>NUCLEOTIDE SEQUENCE [LARGE SCALE GENOMIC DNA]</scope>
    <source>
        <strain evidence="1 2">1y2</strain>
    </source>
</reference>
<organism evidence="1 2">
    <name type="scientific">Anaerostipes rhamnosivorans</name>
    <dbReference type="NCBI Taxonomy" id="1229621"/>
    <lineage>
        <taxon>Bacteria</taxon>
        <taxon>Bacillati</taxon>
        <taxon>Bacillota</taxon>
        <taxon>Clostridia</taxon>
        <taxon>Lachnospirales</taxon>
        <taxon>Lachnospiraceae</taxon>
        <taxon>Anaerostipes</taxon>
    </lineage>
</organism>
<protein>
    <submittedName>
        <fullName evidence="1">Uncharacterized protein</fullName>
    </submittedName>
</protein>
<sequence>MSFFLCKIFLDLVLNYEFFSIVSSRLWKGLLPTMKKKLS</sequence>
<accession>A0A4P8IEY5</accession>